<dbReference type="GO" id="GO:0004664">
    <property type="term" value="F:prephenate dehydratase activity"/>
    <property type="evidence" value="ECO:0007669"/>
    <property type="project" value="UniProtKB-EC"/>
</dbReference>
<keyword evidence="10" id="KW-0057">Aromatic amino acid biosynthesis</keyword>
<comment type="pathway">
    <text evidence="5">Metabolic intermediate biosynthesis; prephenate biosynthesis; prephenate from chorismate: step 1/1.</text>
</comment>
<dbReference type="GO" id="GO:0004106">
    <property type="term" value="F:chorismate mutase activity"/>
    <property type="evidence" value="ECO:0007669"/>
    <property type="project" value="UniProtKB-EC"/>
</dbReference>
<evidence type="ECO:0000256" key="4">
    <source>
        <dbReference type="ARBA" id="ARBA00004741"/>
    </source>
</evidence>
<dbReference type="NCBIfam" id="NF008865">
    <property type="entry name" value="PRK11898.1"/>
    <property type="match status" value="1"/>
</dbReference>
<evidence type="ECO:0000256" key="1">
    <source>
        <dbReference type="ARBA" id="ARBA00000824"/>
    </source>
</evidence>
<dbReference type="FunFam" id="3.40.190.10:FF:000034">
    <property type="entry name" value="Chorismate mutase/prephenate dehydratase"/>
    <property type="match status" value="1"/>
</dbReference>
<evidence type="ECO:0000256" key="12">
    <source>
        <dbReference type="ARBA" id="ARBA00023235"/>
    </source>
</evidence>
<dbReference type="Gene3D" id="3.40.190.10">
    <property type="entry name" value="Periplasmic binding protein-like II"/>
    <property type="match status" value="2"/>
</dbReference>
<evidence type="ECO:0000256" key="14">
    <source>
        <dbReference type="ARBA" id="ARBA00023268"/>
    </source>
</evidence>
<dbReference type="Pfam" id="PF01817">
    <property type="entry name" value="CM_2"/>
    <property type="match status" value="1"/>
</dbReference>
<evidence type="ECO:0000256" key="13">
    <source>
        <dbReference type="ARBA" id="ARBA00023239"/>
    </source>
</evidence>
<keyword evidence="11" id="KW-0584">Phenylalanine biosynthesis</keyword>
<dbReference type="InterPro" id="IPR008242">
    <property type="entry name" value="Chor_mutase/pphenate_deHydtase"/>
</dbReference>
<dbReference type="SUPFAM" id="SSF53850">
    <property type="entry name" value="Periplasmic binding protein-like II"/>
    <property type="match status" value="1"/>
</dbReference>
<dbReference type="PROSITE" id="PS00858">
    <property type="entry name" value="PREPHENATE_DEHYDR_2"/>
    <property type="match status" value="1"/>
</dbReference>
<protein>
    <recommendedName>
        <fullName evidence="7">Bifunctional chorismate mutase/prephenate dehydratase</fullName>
        <ecNumber evidence="6">4.2.1.51</ecNumber>
    </recommendedName>
    <alternativeName>
        <fullName evidence="16">Chorismate mutase-prephenate dehydratase</fullName>
    </alternativeName>
    <alternativeName>
        <fullName evidence="15">p-protein</fullName>
    </alternativeName>
</protein>
<dbReference type="Gene3D" id="3.30.70.260">
    <property type="match status" value="1"/>
</dbReference>
<dbReference type="FunFam" id="3.30.70.260:FF:000012">
    <property type="entry name" value="Prephenate dehydratase"/>
    <property type="match status" value="1"/>
</dbReference>
<reference evidence="21" key="1">
    <citation type="submission" date="2021-01" db="EMBL/GenBank/DDBJ databases">
        <title>Active Sulfur Cycling in an Early Earth Analoge.</title>
        <authorList>
            <person name="Hahn C.R."/>
            <person name="Youssef N.H."/>
            <person name="Elshahed M."/>
        </authorList>
    </citation>
    <scope>NUCLEOTIDE SEQUENCE</scope>
    <source>
        <strain evidence="21">Zod_Metabat.1151</strain>
    </source>
</reference>
<name>A0A938YZ14_9ARCH</name>
<dbReference type="PROSITE" id="PS51168">
    <property type="entry name" value="CHORISMATE_MUT_2"/>
    <property type="match status" value="1"/>
</dbReference>
<dbReference type="PANTHER" id="PTHR21022">
    <property type="entry name" value="PREPHENATE DEHYDRATASE P PROTEIN"/>
    <property type="match status" value="1"/>
</dbReference>
<evidence type="ECO:0000256" key="15">
    <source>
        <dbReference type="ARBA" id="ARBA00031175"/>
    </source>
</evidence>
<comment type="catalytic activity">
    <reaction evidence="17">
        <text>prephenate + H(+) = 3-phenylpyruvate + CO2 + H2O</text>
        <dbReference type="Rhea" id="RHEA:21648"/>
        <dbReference type="ChEBI" id="CHEBI:15377"/>
        <dbReference type="ChEBI" id="CHEBI:15378"/>
        <dbReference type="ChEBI" id="CHEBI:16526"/>
        <dbReference type="ChEBI" id="CHEBI:18005"/>
        <dbReference type="ChEBI" id="CHEBI:29934"/>
        <dbReference type="EC" id="4.2.1.51"/>
    </reaction>
</comment>
<comment type="catalytic activity">
    <reaction evidence="1">
        <text>chorismate = prephenate</text>
        <dbReference type="Rhea" id="RHEA:13897"/>
        <dbReference type="ChEBI" id="CHEBI:29748"/>
        <dbReference type="ChEBI" id="CHEBI:29934"/>
        <dbReference type="EC" id="5.4.99.5"/>
    </reaction>
</comment>
<dbReference type="InterPro" id="IPR001086">
    <property type="entry name" value="Preph_deHydtase"/>
</dbReference>
<gene>
    <name evidence="21" type="primary">pheA</name>
    <name evidence="21" type="ORF">JW744_05845</name>
</gene>
<proteinExistence type="predicted"/>
<keyword evidence="14" id="KW-0511">Multifunctional enzyme</keyword>
<evidence type="ECO:0000259" key="20">
    <source>
        <dbReference type="PROSITE" id="PS51671"/>
    </source>
</evidence>
<evidence type="ECO:0000256" key="8">
    <source>
        <dbReference type="ARBA" id="ARBA00022490"/>
    </source>
</evidence>
<evidence type="ECO:0000259" key="19">
    <source>
        <dbReference type="PROSITE" id="PS51171"/>
    </source>
</evidence>
<comment type="caution">
    <text evidence="21">The sequence shown here is derived from an EMBL/GenBank/DDBJ whole genome shotgun (WGS) entry which is preliminary data.</text>
</comment>
<dbReference type="EMBL" id="JAFGDB010000104">
    <property type="protein sequence ID" value="MBN2067963.1"/>
    <property type="molecule type" value="Genomic_DNA"/>
</dbReference>
<dbReference type="InterPro" id="IPR018528">
    <property type="entry name" value="Preph_deHydtase_CS"/>
</dbReference>
<dbReference type="GO" id="GO:0005737">
    <property type="term" value="C:cytoplasm"/>
    <property type="evidence" value="ECO:0007669"/>
    <property type="project" value="UniProtKB-SubCell"/>
</dbReference>
<dbReference type="SUPFAM" id="SSF48600">
    <property type="entry name" value="Chorismate mutase II"/>
    <property type="match status" value="1"/>
</dbReference>
<dbReference type="PROSITE" id="PS51171">
    <property type="entry name" value="PREPHENATE_DEHYDR_3"/>
    <property type="match status" value="1"/>
</dbReference>
<dbReference type="Pfam" id="PF01842">
    <property type="entry name" value="ACT"/>
    <property type="match status" value="1"/>
</dbReference>
<dbReference type="GO" id="GO:0009094">
    <property type="term" value="P:L-phenylalanine biosynthetic process"/>
    <property type="evidence" value="ECO:0007669"/>
    <property type="project" value="UniProtKB-KW"/>
</dbReference>
<comment type="subcellular location">
    <subcellularLocation>
        <location evidence="3">Cytoplasm</location>
    </subcellularLocation>
</comment>
<dbReference type="Proteomes" id="UP000809243">
    <property type="component" value="Unassembled WGS sequence"/>
</dbReference>
<evidence type="ECO:0000256" key="5">
    <source>
        <dbReference type="ARBA" id="ARBA00004817"/>
    </source>
</evidence>
<dbReference type="Gene3D" id="1.20.59.10">
    <property type="entry name" value="Chorismate mutase"/>
    <property type="match status" value="1"/>
</dbReference>
<dbReference type="InterPro" id="IPR036979">
    <property type="entry name" value="CM_dom_sf"/>
</dbReference>
<dbReference type="PIRSF" id="PIRSF001500">
    <property type="entry name" value="Chor_mut_pdt_Ppr"/>
    <property type="match status" value="1"/>
</dbReference>
<dbReference type="CDD" id="cd04905">
    <property type="entry name" value="ACT_CM-PDT"/>
    <property type="match status" value="1"/>
</dbReference>
<evidence type="ECO:0000256" key="11">
    <source>
        <dbReference type="ARBA" id="ARBA00023222"/>
    </source>
</evidence>
<dbReference type="SMART" id="SM00830">
    <property type="entry name" value="CM_2"/>
    <property type="match status" value="1"/>
</dbReference>
<evidence type="ECO:0000259" key="18">
    <source>
        <dbReference type="PROSITE" id="PS51168"/>
    </source>
</evidence>
<feature type="domain" description="Chorismate mutase" evidence="18">
    <location>
        <begin position="1"/>
        <end position="86"/>
    </location>
</feature>
<evidence type="ECO:0000256" key="2">
    <source>
        <dbReference type="ARBA" id="ARBA00002364"/>
    </source>
</evidence>
<dbReference type="CDD" id="cd13630">
    <property type="entry name" value="PBP2_PDT_1"/>
    <property type="match status" value="1"/>
</dbReference>
<dbReference type="GO" id="GO:0046417">
    <property type="term" value="P:chorismate metabolic process"/>
    <property type="evidence" value="ECO:0007669"/>
    <property type="project" value="InterPro"/>
</dbReference>
<evidence type="ECO:0000256" key="9">
    <source>
        <dbReference type="ARBA" id="ARBA00022605"/>
    </source>
</evidence>
<dbReference type="SUPFAM" id="SSF55021">
    <property type="entry name" value="ACT-like"/>
    <property type="match status" value="1"/>
</dbReference>
<dbReference type="InterPro" id="IPR045865">
    <property type="entry name" value="ACT-like_dom_sf"/>
</dbReference>
<evidence type="ECO:0000256" key="16">
    <source>
        <dbReference type="ARBA" id="ARBA00031520"/>
    </source>
</evidence>
<feature type="domain" description="ACT" evidence="20">
    <location>
        <begin position="272"/>
        <end position="349"/>
    </location>
</feature>
<keyword evidence="13 21" id="KW-0456">Lyase</keyword>
<evidence type="ECO:0000256" key="3">
    <source>
        <dbReference type="ARBA" id="ARBA00004496"/>
    </source>
</evidence>
<dbReference type="PROSITE" id="PS00857">
    <property type="entry name" value="PREPHENATE_DEHYDR_1"/>
    <property type="match status" value="1"/>
</dbReference>
<keyword evidence="12" id="KW-0413">Isomerase</keyword>
<evidence type="ECO:0000256" key="6">
    <source>
        <dbReference type="ARBA" id="ARBA00013147"/>
    </source>
</evidence>
<dbReference type="FunFam" id="3.40.190.10:FF:000029">
    <property type="entry name" value="Chorismate mutase/Prephenate dehydratase"/>
    <property type="match status" value="1"/>
</dbReference>
<dbReference type="InterPro" id="IPR036263">
    <property type="entry name" value="Chorismate_II_sf"/>
</dbReference>
<dbReference type="PANTHER" id="PTHR21022:SF19">
    <property type="entry name" value="PREPHENATE DEHYDRATASE-RELATED"/>
    <property type="match status" value="1"/>
</dbReference>
<dbReference type="AlphaFoldDB" id="A0A938YZ14"/>
<accession>A0A938YZ14</accession>
<evidence type="ECO:0000313" key="22">
    <source>
        <dbReference type="Proteomes" id="UP000809243"/>
    </source>
</evidence>
<dbReference type="InterPro" id="IPR002701">
    <property type="entry name" value="CM_II_prokaryot"/>
</dbReference>
<dbReference type="InterPro" id="IPR002912">
    <property type="entry name" value="ACT_dom"/>
</dbReference>
<evidence type="ECO:0000256" key="7">
    <source>
        <dbReference type="ARBA" id="ARBA00014401"/>
    </source>
</evidence>
<evidence type="ECO:0000313" key="21">
    <source>
        <dbReference type="EMBL" id="MBN2067963.1"/>
    </source>
</evidence>
<dbReference type="Pfam" id="PF00800">
    <property type="entry name" value="PDT"/>
    <property type="match status" value="1"/>
</dbReference>
<keyword evidence="8" id="KW-0963">Cytoplasm</keyword>
<evidence type="ECO:0000256" key="10">
    <source>
        <dbReference type="ARBA" id="ARBA00023141"/>
    </source>
</evidence>
<dbReference type="PROSITE" id="PS51671">
    <property type="entry name" value="ACT"/>
    <property type="match status" value="1"/>
</dbReference>
<dbReference type="EC" id="4.2.1.51" evidence="6"/>
<comment type="function">
    <text evidence="2">Catalyzes the Claisen rearrangement of chorismate to prephenate and the decarboxylation/dehydration of prephenate to phenylpyruvate.</text>
</comment>
<organism evidence="21 22">
    <name type="scientific">Candidatus Iainarchaeum sp</name>
    <dbReference type="NCBI Taxonomy" id="3101447"/>
    <lineage>
        <taxon>Archaea</taxon>
        <taxon>Candidatus Iainarchaeota</taxon>
        <taxon>Candidatus Iainarchaeia</taxon>
        <taxon>Candidatus Iainarchaeales</taxon>
        <taxon>Candidatus Iainarchaeaceae</taxon>
        <taxon>Candidatus Iainarchaeum</taxon>
    </lineage>
</organism>
<comment type="pathway">
    <text evidence="4">Amino-acid biosynthesis; L-phenylalanine biosynthesis; phenylpyruvate from prephenate: step 1/1.</text>
</comment>
<keyword evidence="9" id="KW-0028">Amino-acid biosynthesis</keyword>
<sequence length="356" mass="39240">MDLNEARKKIDRVDSEILSLLQQRLKLAGDVAKSKAEKGKPIFIPSRESEIMNSLLSKRGEIPAKSLKGIFSEVIAMTRAAEKPLSIAYLGPKTTFTHAAALHKFGSTAELVAHDSISSVFNSVEKRESDYGVVPIENSIEGSVSHTLDMFLDSSLNIVAEIMLDVKHHLLSNSPLKGTKTVYSHPQAFAQCRTWLAKNLPNAELVEASSTARAAELASKNKESAAIASEMAAEEFSLKIVSKCIEDSSSNVTRFIVIGKEQNQKTGKDKTSIMFSVQHKPGALFSALQPFQKHGLNMTKIESRPAKKKLWEVVFFIDFEGFRSDETVKKALSDMGHHCLFVKVLGSYPEEVSVSW</sequence>
<feature type="domain" description="Prephenate dehydratase" evidence="19">
    <location>
        <begin position="86"/>
        <end position="260"/>
    </location>
</feature>
<evidence type="ECO:0000256" key="17">
    <source>
        <dbReference type="ARBA" id="ARBA00047848"/>
    </source>
</evidence>